<feature type="compositionally biased region" description="Basic and acidic residues" evidence="1">
    <location>
        <begin position="260"/>
        <end position="273"/>
    </location>
</feature>
<feature type="region of interest" description="Disordered" evidence="1">
    <location>
        <begin position="1"/>
        <end position="70"/>
    </location>
</feature>
<feature type="region of interest" description="Disordered" evidence="1">
    <location>
        <begin position="260"/>
        <end position="330"/>
    </location>
</feature>
<evidence type="ECO:0000313" key="2">
    <source>
        <dbReference type="EMBL" id="TNY21310.1"/>
    </source>
</evidence>
<keyword evidence="3" id="KW-1185">Reference proteome</keyword>
<comment type="caution">
    <text evidence="2">The sequence shown here is derived from an EMBL/GenBank/DDBJ whole genome shotgun (WGS) entry which is preliminary data.</text>
</comment>
<feature type="region of interest" description="Disordered" evidence="1">
    <location>
        <begin position="123"/>
        <end position="240"/>
    </location>
</feature>
<reference evidence="2 3" key="1">
    <citation type="submission" date="2019-03" db="EMBL/GenBank/DDBJ databases">
        <title>Rhodosporidium diobovatum UCD-FST 08-225 genome sequencing, assembly, and annotation.</title>
        <authorList>
            <person name="Fakankun I.U."/>
            <person name="Fristensky B."/>
            <person name="Levin D.B."/>
        </authorList>
    </citation>
    <scope>NUCLEOTIDE SEQUENCE [LARGE SCALE GENOMIC DNA]</scope>
    <source>
        <strain evidence="2 3">UCD-FST 08-225</strain>
    </source>
</reference>
<feature type="compositionally biased region" description="Basic residues" evidence="1">
    <location>
        <begin position="214"/>
        <end position="240"/>
    </location>
</feature>
<accession>A0A5C5FWX7</accession>
<protein>
    <submittedName>
        <fullName evidence="2">Uncharacterized protein</fullName>
    </submittedName>
</protein>
<dbReference type="OrthoDB" id="2527732at2759"/>
<sequence length="370" mass="41006">MRPSSSKVAVRPYTLPPTPPLSPVTSEGSYAESLDEHCPPPPCPTAAAVQPTRSSSSNSSQPSFLTVPPPGALVFDQRVHRYPPKPFTRRERARLWYGGLLFETLESWESLLVLRPMLPHSLTALNDDPRHRHRHRARPPPLPIPSSPARGRPSDMLIPPSASARPCLPPPPPSPAASLLPSRTKSPPHRPPLDPPPLLDLPRLLAPLRPLAPRAHRRPPPVVPHRRREQSRGRARRRFERARRRWRWEEVSCGRVVSRRGEARRARREEARAARSRASLSLSLSVAPTPYSHPPHVHSQTPLSTVVPRSPIPLLRHSPTPRPPRVGSGLVPPRPLFAPSLPSHCTACSPCCPLPLSLARPLLSHCRTAI</sequence>
<dbReference type="Proteomes" id="UP000311382">
    <property type="component" value="Unassembled WGS sequence"/>
</dbReference>
<feature type="compositionally biased region" description="Low complexity" evidence="1">
    <location>
        <begin position="276"/>
        <end position="287"/>
    </location>
</feature>
<dbReference type="AlphaFoldDB" id="A0A5C5FWX7"/>
<proteinExistence type="predicted"/>
<feature type="compositionally biased region" description="Low complexity" evidence="1">
    <location>
        <begin position="54"/>
        <end position="63"/>
    </location>
</feature>
<gene>
    <name evidence="2" type="ORF">DMC30DRAFT_205711</name>
</gene>
<organism evidence="2 3">
    <name type="scientific">Rhodotorula diobovata</name>
    <dbReference type="NCBI Taxonomy" id="5288"/>
    <lineage>
        <taxon>Eukaryota</taxon>
        <taxon>Fungi</taxon>
        <taxon>Dikarya</taxon>
        <taxon>Basidiomycota</taxon>
        <taxon>Pucciniomycotina</taxon>
        <taxon>Microbotryomycetes</taxon>
        <taxon>Sporidiobolales</taxon>
        <taxon>Sporidiobolaceae</taxon>
        <taxon>Rhodotorula</taxon>
    </lineage>
</organism>
<dbReference type="EMBL" id="SOZI01000046">
    <property type="protein sequence ID" value="TNY21310.1"/>
    <property type="molecule type" value="Genomic_DNA"/>
</dbReference>
<name>A0A5C5FWX7_9BASI</name>
<evidence type="ECO:0000256" key="1">
    <source>
        <dbReference type="SAM" id="MobiDB-lite"/>
    </source>
</evidence>
<feature type="compositionally biased region" description="Low complexity" evidence="1">
    <location>
        <begin position="200"/>
        <end position="213"/>
    </location>
</feature>
<dbReference type="STRING" id="5288.A0A5C5FWX7"/>
<evidence type="ECO:0000313" key="3">
    <source>
        <dbReference type="Proteomes" id="UP000311382"/>
    </source>
</evidence>
<feature type="compositionally biased region" description="Pro residues" evidence="1">
    <location>
        <begin position="189"/>
        <end position="199"/>
    </location>
</feature>